<sequence length="553" mass="62156">MSNIYESAATTLGLFNSPCLAKVELRVTCKGISDRDALSKPDPCVLIKMQSHGQWLEVDRTEVIRSSISPTFSKVFTLDFYFEEVQRLRYELYDISSSHNGIKEADFLGGMECTLGQIVSQRKLSKPLLKQDSTVGKSFIMVTAEELTGNDDYVELSFSARKLDDKDFFSKSDPFLEIFRINDDDSIQLVHRTETVMNNLNPVWKTFKTSLNSLCSGDHDRPLKCTVWDWDSNGKHDFIGEFQATFKEMRGAMDGRQVQWECINPKYKIKKKNYKNSGIVILNQCKIIKMHSFLDYIMGGCQIQFTVAIDFTASNGDPHNSCSLHYIHPYQPNEYLKALVAVGEICQDYDSDKMFPAFGFGARIPPDFKVSHDFAVNFNEENPECAGIQGVVEAYQNCLPKLQLYGPTNIAPIIQKVAASASQEMHTKEAMQYFILLILTDGVITDMADTREAIVQASHLPMSIIIVGVGSADFSDMQMLDGDDGILRSPKGEPCLRDIVQFVPFRNFKHGSPAELAKTVLAEVPSQVVDYYNNKGIKPKVPSELESSRTFAP</sequence>
<accession>A0ABD0XG59</accession>
<dbReference type="PROSITE" id="PS50004">
    <property type="entry name" value="C2"/>
    <property type="match status" value="2"/>
</dbReference>
<evidence type="ECO:0000256" key="4">
    <source>
        <dbReference type="ARBA" id="ARBA00022837"/>
    </source>
</evidence>
<dbReference type="SMART" id="SM00327">
    <property type="entry name" value="VWA"/>
    <property type="match status" value="1"/>
</dbReference>
<organism evidence="6 7">
    <name type="scientific">Umbra pygmaea</name>
    <name type="common">Eastern mudminnow</name>
    <dbReference type="NCBI Taxonomy" id="75934"/>
    <lineage>
        <taxon>Eukaryota</taxon>
        <taxon>Metazoa</taxon>
        <taxon>Chordata</taxon>
        <taxon>Craniata</taxon>
        <taxon>Vertebrata</taxon>
        <taxon>Euteleostomi</taxon>
        <taxon>Actinopterygii</taxon>
        <taxon>Neopterygii</taxon>
        <taxon>Teleostei</taxon>
        <taxon>Protacanthopterygii</taxon>
        <taxon>Esociformes</taxon>
        <taxon>Umbridae</taxon>
        <taxon>Umbra</taxon>
    </lineage>
</organism>
<dbReference type="InterPro" id="IPR010734">
    <property type="entry name" value="Copine_C"/>
</dbReference>
<evidence type="ECO:0000256" key="1">
    <source>
        <dbReference type="ARBA" id="ARBA00009048"/>
    </source>
</evidence>
<evidence type="ECO:0000256" key="2">
    <source>
        <dbReference type="ARBA" id="ARBA00022723"/>
    </source>
</evidence>
<dbReference type="SUPFAM" id="SSF53300">
    <property type="entry name" value="vWA-like"/>
    <property type="match status" value="1"/>
</dbReference>
<dbReference type="InterPro" id="IPR002035">
    <property type="entry name" value="VWF_A"/>
</dbReference>
<dbReference type="InterPro" id="IPR045052">
    <property type="entry name" value="Copine"/>
</dbReference>
<comment type="caution">
    <text evidence="6">The sequence shown here is derived from an EMBL/GenBank/DDBJ whole genome shotgun (WGS) entry which is preliminary data.</text>
</comment>
<feature type="domain" description="C2" evidence="5">
    <location>
        <begin position="6"/>
        <end position="128"/>
    </location>
</feature>
<dbReference type="Gene3D" id="2.60.40.150">
    <property type="entry name" value="C2 domain"/>
    <property type="match status" value="2"/>
</dbReference>
<dbReference type="GO" id="GO:0046872">
    <property type="term" value="F:metal ion binding"/>
    <property type="evidence" value="ECO:0007669"/>
    <property type="project" value="UniProtKB-KW"/>
</dbReference>
<dbReference type="Gene3D" id="3.40.50.410">
    <property type="entry name" value="von Willebrand factor, type A domain"/>
    <property type="match status" value="1"/>
</dbReference>
<dbReference type="CDD" id="cd04047">
    <property type="entry name" value="C2B_Copine"/>
    <property type="match status" value="1"/>
</dbReference>
<dbReference type="FunFam" id="2.60.40.150:FF:000132">
    <property type="entry name" value="Copine 7"/>
    <property type="match status" value="1"/>
</dbReference>
<dbReference type="PANTHER" id="PTHR10857:SF4">
    <property type="entry name" value="COPINE-4"/>
    <property type="match status" value="1"/>
</dbReference>
<comment type="similarity">
    <text evidence="1">Belongs to the copine family.</text>
</comment>
<keyword evidence="7" id="KW-1185">Reference proteome</keyword>
<dbReference type="InterPro" id="IPR000008">
    <property type="entry name" value="C2_dom"/>
</dbReference>
<dbReference type="Pfam" id="PF07002">
    <property type="entry name" value="Copine"/>
    <property type="match status" value="1"/>
</dbReference>
<dbReference type="Proteomes" id="UP001557470">
    <property type="component" value="Unassembled WGS sequence"/>
</dbReference>
<keyword evidence="3" id="KW-0677">Repeat</keyword>
<dbReference type="FunFam" id="3.40.50.410:FF:000042">
    <property type="entry name" value="Copine 4"/>
    <property type="match status" value="1"/>
</dbReference>
<evidence type="ECO:0000256" key="3">
    <source>
        <dbReference type="ARBA" id="ARBA00022737"/>
    </source>
</evidence>
<gene>
    <name evidence="6" type="ORF">UPYG_G00155350</name>
</gene>
<dbReference type="EMBL" id="JAGEUA010000004">
    <property type="protein sequence ID" value="KAL0985312.1"/>
    <property type="molecule type" value="Genomic_DNA"/>
</dbReference>
<dbReference type="InterPro" id="IPR036465">
    <property type="entry name" value="vWFA_dom_sf"/>
</dbReference>
<dbReference type="Pfam" id="PF00168">
    <property type="entry name" value="C2"/>
    <property type="match status" value="2"/>
</dbReference>
<dbReference type="FunFam" id="2.60.40.150:FF:000083">
    <property type="entry name" value="Copine 4"/>
    <property type="match status" value="1"/>
</dbReference>
<dbReference type="InterPro" id="IPR037768">
    <property type="entry name" value="C2B_Copine"/>
</dbReference>
<dbReference type="PANTHER" id="PTHR10857">
    <property type="entry name" value="COPINE"/>
    <property type="match status" value="1"/>
</dbReference>
<reference evidence="6 7" key="1">
    <citation type="submission" date="2024-06" db="EMBL/GenBank/DDBJ databases">
        <authorList>
            <person name="Pan Q."/>
            <person name="Wen M."/>
            <person name="Jouanno E."/>
            <person name="Zahm M."/>
            <person name="Klopp C."/>
            <person name="Cabau C."/>
            <person name="Louis A."/>
            <person name="Berthelot C."/>
            <person name="Parey E."/>
            <person name="Roest Crollius H."/>
            <person name="Montfort J."/>
            <person name="Robinson-Rechavi M."/>
            <person name="Bouchez O."/>
            <person name="Lampietro C."/>
            <person name="Lopez Roques C."/>
            <person name="Donnadieu C."/>
            <person name="Postlethwait J."/>
            <person name="Bobe J."/>
            <person name="Verreycken H."/>
            <person name="Guiguen Y."/>
        </authorList>
    </citation>
    <scope>NUCLEOTIDE SEQUENCE [LARGE SCALE GENOMIC DNA]</scope>
    <source>
        <strain evidence="6">Up_M1</strain>
        <tissue evidence="6">Testis</tissue>
    </source>
</reference>
<dbReference type="InterPro" id="IPR035892">
    <property type="entry name" value="C2_domain_sf"/>
</dbReference>
<dbReference type="SUPFAM" id="SSF49562">
    <property type="entry name" value="C2 domain (Calcium/lipid-binding domain, CaLB)"/>
    <property type="match status" value="2"/>
</dbReference>
<evidence type="ECO:0000259" key="5">
    <source>
        <dbReference type="PROSITE" id="PS50004"/>
    </source>
</evidence>
<evidence type="ECO:0000313" key="7">
    <source>
        <dbReference type="Proteomes" id="UP001557470"/>
    </source>
</evidence>
<name>A0ABD0XG59_UMBPY</name>
<keyword evidence="2" id="KW-0479">Metal-binding</keyword>
<feature type="domain" description="C2" evidence="5">
    <location>
        <begin position="134"/>
        <end position="261"/>
    </location>
</feature>
<dbReference type="AlphaFoldDB" id="A0ABD0XG59"/>
<dbReference type="SMART" id="SM00239">
    <property type="entry name" value="C2"/>
    <property type="match status" value="2"/>
</dbReference>
<protein>
    <recommendedName>
        <fullName evidence="5">C2 domain-containing protein</fullName>
    </recommendedName>
</protein>
<evidence type="ECO:0000313" key="6">
    <source>
        <dbReference type="EMBL" id="KAL0985312.1"/>
    </source>
</evidence>
<proteinExistence type="inferred from homology"/>
<dbReference type="CDD" id="cd04048">
    <property type="entry name" value="C2A_Copine"/>
    <property type="match status" value="1"/>
</dbReference>
<keyword evidence="4" id="KW-0106">Calcium</keyword>